<evidence type="ECO:0000313" key="2">
    <source>
        <dbReference type="EMBL" id="KAK7361322.1"/>
    </source>
</evidence>
<feature type="compositionally biased region" description="Basic and acidic residues" evidence="1">
    <location>
        <begin position="139"/>
        <end position="153"/>
    </location>
</feature>
<evidence type="ECO:0000256" key="1">
    <source>
        <dbReference type="SAM" id="MobiDB-lite"/>
    </source>
</evidence>
<proteinExistence type="predicted"/>
<reference evidence="2 3" key="1">
    <citation type="submission" date="2024-01" db="EMBL/GenBank/DDBJ databases">
        <title>The genomes of 5 underutilized Papilionoideae crops provide insights into root nodulation and disease resistanc.</title>
        <authorList>
            <person name="Jiang F."/>
        </authorList>
    </citation>
    <scope>NUCLEOTIDE SEQUENCE [LARGE SCALE GENOMIC DNA]</scope>
    <source>
        <strain evidence="2">LVBAO_FW01</strain>
        <tissue evidence="2">Leaves</tissue>
    </source>
</reference>
<comment type="caution">
    <text evidence="2">The sequence shown here is derived from an EMBL/GenBank/DDBJ whole genome shotgun (WGS) entry which is preliminary data.</text>
</comment>
<feature type="region of interest" description="Disordered" evidence="1">
    <location>
        <begin position="107"/>
        <end position="153"/>
    </location>
</feature>
<dbReference type="EMBL" id="JAYMYQ010000001">
    <property type="protein sequence ID" value="KAK7361322.1"/>
    <property type="molecule type" value="Genomic_DNA"/>
</dbReference>
<dbReference type="Proteomes" id="UP001367508">
    <property type="component" value="Unassembled WGS sequence"/>
</dbReference>
<name>A0AAN9R6S3_CANGL</name>
<organism evidence="2 3">
    <name type="scientific">Canavalia gladiata</name>
    <name type="common">Sword bean</name>
    <name type="synonym">Dolichos gladiatus</name>
    <dbReference type="NCBI Taxonomy" id="3824"/>
    <lineage>
        <taxon>Eukaryota</taxon>
        <taxon>Viridiplantae</taxon>
        <taxon>Streptophyta</taxon>
        <taxon>Embryophyta</taxon>
        <taxon>Tracheophyta</taxon>
        <taxon>Spermatophyta</taxon>
        <taxon>Magnoliopsida</taxon>
        <taxon>eudicotyledons</taxon>
        <taxon>Gunneridae</taxon>
        <taxon>Pentapetalae</taxon>
        <taxon>rosids</taxon>
        <taxon>fabids</taxon>
        <taxon>Fabales</taxon>
        <taxon>Fabaceae</taxon>
        <taxon>Papilionoideae</taxon>
        <taxon>50 kb inversion clade</taxon>
        <taxon>NPAAA clade</taxon>
        <taxon>indigoferoid/millettioid clade</taxon>
        <taxon>Phaseoleae</taxon>
        <taxon>Canavalia</taxon>
    </lineage>
</organism>
<protein>
    <submittedName>
        <fullName evidence="2">Uncharacterized protein</fullName>
    </submittedName>
</protein>
<gene>
    <name evidence="2" type="ORF">VNO77_03372</name>
</gene>
<keyword evidence="3" id="KW-1185">Reference proteome</keyword>
<dbReference type="AlphaFoldDB" id="A0AAN9R6S3"/>
<accession>A0AAN9R6S3</accession>
<evidence type="ECO:0000313" key="3">
    <source>
        <dbReference type="Proteomes" id="UP001367508"/>
    </source>
</evidence>
<sequence length="153" mass="17129">MAQLHGGWVRLPAWLDWAGLHGSAWFPEREPLFLSHIPYLLAQEIEPKANHLVPMSCMQGNVLWSDQIMSLFLDLFGSSSLYTAGNPSSQSLSSTFFNIPTTELNEAILNPTKDGKRKKKNSNSNDQALPDPPSASERTSLERMRTSRLDETD</sequence>